<feature type="transmembrane region" description="Helical" evidence="1">
    <location>
        <begin position="21"/>
        <end position="44"/>
    </location>
</feature>
<reference evidence="4 5" key="1">
    <citation type="submission" date="2014-02" db="EMBL/GenBank/DDBJ databases">
        <title>The small core and large imbalanced accessory genome model reveals a collaborative survival strategy of Sorangium cellulosum strains in nature.</title>
        <authorList>
            <person name="Han K."/>
            <person name="Peng R."/>
            <person name="Blom J."/>
            <person name="Li Y.-Z."/>
        </authorList>
    </citation>
    <scope>NUCLEOTIDE SEQUENCE [LARGE SCALE GENOMIC DNA]</scope>
    <source>
        <strain evidence="3 4">So0007-03</strain>
        <strain evidence="2 5">So0157-18</strain>
    </source>
</reference>
<dbReference type="InterPro" id="IPR046643">
    <property type="entry name" value="DUF6755"/>
</dbReference>
<proteinExistence type="predicted"/>
<gene>
    <name evidence="2" type="ORF">BE04_23635</name>
    <name evidence="3" type="ORF">BE21_48360</name>
</gene>
<dbReference type="Proteomes" id="UP000075502">
    <property type="component" value="Unassembled WGS sequence"/>
</dbReference>
<evidence type="ECO:0000313" key="5">
    <source>
        <dbReference type="Proteomes" id="UP000075604"/>
    </source>
</evidence>
<dbReference type="Pfam" id="PF20540">
    <property type="entry name" value="DUF6755"/>
    <property type="match status" value="1"/>
</dbReference>
<dbReference type="EMBL" id="JELX01000962">
    <property type="protein sequence ID" value="KYF60342.1"/>
    <property type="molecule type" value="Genomic_DNA"/>
</dbReference>
<protein>
    <submittedName>
        <fullName evidence="2">Uncharacterized protein</fullName>
    </submittedName>
</protein>
<dbReference type="Proteomes" id="UP000075604">
    <property type="component" value="Unassembled WGS sequence"/>
</dbReference>
<accession>A0A150PXD0</accession>
<keyword evidence="1" id="KW-0812">Transmembrane</keyword>
<keyword evidence="1" id="KW-1133">Transmembrane helix</keyword>
<organism evidence="2 5">
    <name type="scientific">Sorangium cellulosum</name>
    <name type="common">Polyangium cellulosum</name>
    <dbReference type="NCBI Taxonomy" id="56"/>
    <lineage>
        <taxon>Bacteria</taxon>
        <taxon>Pseudomonadati</taxon>
        <taxon>Myxococcota</taxon>
        <taxon>Polyangia</taxon>
        <taxon>Polyangiales</taxon>
        <taxon>Polyangiaceae</taxon>
        <taxon>Sorangium</taxon>
    </lineage>
</organism>
<evidence type="ECO:0000313" key="2">
    <source>
        <dbReference type="EMBL" id="KYF60342.1"/>
    </source>
</evidence>
<evidence type="ECO:0000313" key="3">
    <source>
        <dbReference type="EMBL" id="KYG04125.1"/>
    </source>
</evidence>
<evidence type="ECO:0000313" key="4">
    <source>
        <dbReference type="Proteomes" id="UP000075502"/>
    </source>
</evidence>
<evidence type="ECO:0000256" key="1">
    <source>
        <dbReference type="SAM" id="Phobius"/>
    </source>
</evidence>
<keyword evidence="1" id="KW-0472">Membrane</keyword>
<comment type="caution">
    <text evidence="2">The sequence shown here is derived from an EMBL/GenBank/DDBJ whole genome shotgun (WGS) entry which is preliminary data.</text>
</comment>
<name>A0A150PXD0_SORCE</name>
<dbReference type="EMBL" id="JEME01002486">
    <property type="protein sequence ID" value="KYG04125.1"/>
    <property type="molecule type" value="Genomic_DNA"/>
</dbReference>
<dbReference type="AlphaFoldDB" id="A0A150PXD0"/>
<sequence length="75" mass="8257">MSWRPERHWARAQRTTIVHGVLCMLLILVALQLWLLTATMNAFLGGDDGVVWPALGASAACLALNLGLLRYLGRL</sequence>
<feature type="transmembrane region" description="Helical" evidence="1">
    <location>
        <begin position="50"/>
        <end position="72"/>
    </location>
</feature>